<accession>A0ABW6WAZ1</accession>
<dbReference type="EMBL" id="JBIAZU010000001">
    <property type="protein sequence ID" value="MFF5289336.1"/>
    <property type="molecule type" value="Genomic_DNA"/>
</dbReference>
<keyword evidence="2" id="KW-1185">Reference proteome</keyword>
<gene>
    <name evidence="1" type="ORF">ACFY35_07855</name>
</gene>
<name>A0ABW6WAZ1_9ACTN</name>
<proteinExistence type="predicted"/>
<evidence type="ECO:0000313" key="2">
    <source>
        <dbReference type="Proteomes" id="UP001602245"/>
    </source>
</evidence>
<dbReference type="Proteomes" id="UP001602245">
    <property type="component" value="Unassembled WGS sequence"/>
</dbReference>
<reference evidence="1 2" key="1">
    <citation type="submission" date="2024-10" db="EMBL/GenBank/DDBJ databases">
        <title>The Natural Products Discovery Center: Release of the First 8490 Sequenced Strains for Exploring Actinobacteria Biosynthetic Diversity.</title>
        <authorList>
            <person name="Kalkreuter E."/>
            <person name="Kautsar S.A."/>
            <person name="Yang D."/>
            <person name="Bader C.D."/>
            <person name="Teijaro C.N."/>
            <person name="Fluegel L."/>
            <person name="Davis C.M."/>
            <person name="Simpson J.R."/>
            <person name="Lauterbach L."/>
            <person name="Steele A.D."/>
            <person name="Gui C."/>
            <person name="Meng S."/>
            <person name="Li G."/>
            <person name="Viehrig K."/>
            <person name="Ye F."/>
            <person name="Su P."/>
            <person name="Kiefer A.F."/>
            <person name="Nichols A."/>
            <person name="Cepeda A.J."/>
            <person name="Yan W."/>
            <person name="Fan B."/>
            <person name="Jiang Y."/>
            <person name="Adhikari A."/>
            <person name="Zheng C.-J."/>
            <person name="Schuster L."/>
            <person name="Cowan T.M."/>
            <person name="Smanski M.J."/>
            <person name="Chevrette M.G."/>
            <person name="De Carvalho L.P.S."/>
            <person name="Shen B."/>
        </authorList>
    </citation>
    <scope>NUCLEOTIDE SEQUENCE [LARGE SCALE GENOMIC DNA]</scope>
    <source>
        <strain evidence="1 2">NPDC000087</strain>
    </source>
</reference>
<organism evidence="1 2">
    <name type="scientific">Paractinoplanes globisporus</name>
    <dbReference type="NCBI Taxonomy" id="113565"/>
    <lineage>
        <taxon>Bacteria</taxon>
        <taxon>Bacillati</taxon>
        <taxon>Actinomycetota</taxon>
        <taxon>Actinomycetes</taxon>
        <taxon>Micromonosporales</taxon>
        <taxon>Micromonosporaceae</taxon>
        <taxon>Paractinoplanes</taxon>
    </lineage>
</organism>
<dbReference type="RefSeq" id="WP_020509674.1">
    <property type="nucleotide sequence ID" value="NZ_JBIAZU010000001.1"/>
</dbReference>
<evidence type="ECO:0000313" key="1">
    <source>
        <dbReference type="EMBL" id="MFF5289336.1"/>
    </source>
</evidence>
<protein>
    <submittedName>
        <fullName evidence="1">Uncharacterized protein</fullName>
    </submittedName>
</protein>
<sequence length="194" mass="21678">MSIEPPTGHTLDPVPWEEQDLVVRAGSRVVVAGPRSEEKNLDRVLAIAERAAKLNDRFAAIEENPQPRYRVYLADDKAWRRWFAKAGTSSAVGYTIGIGGQDSEVVLRMDELLRDQRELIVTVKHEMGHVVTLSGQNARTADDMWLAGEPAAGARLRERVPQGHRRALHDCRQNVRGVDSQTGRLTTHLVRPFA</sequence>
<comment type="caution">
    <text evidence="1">The sequence shown here is derived from an EMBL/GenBank/DDBJ whole genome shotgun (WGS) entry which is preliminary data.</text>
</comment>